<dbReference type="EMBL" id="JAWIIV010000036">
    <property type="protein sequence ID" value="MEC4722765.1"/>
    <property type="molecule type" value="Genomic_DNA"/>
</dbReference>
<keyword evidence="2" id="KW-1185">Reference proteome</keyword>
<protein>
    <submittedName>
        <fullName evidence="1">Uncharacterized protein</fullName>
    </submittedName>
</protein>
<gene>
    <name evidence="1" type="ORF">RY831_26750</name>
</gene>
<dbReference type="RefSeq" id="WP_326509424.1">
    <property type="nucleotide sequence ID" value="NZ_JAWIIV010000036.1"/>
</dbReference>
<dbReference type="Proteomes" id="UP001352263">
    <property type="component" value="Unassembled WGS sequence"/>
</dbReference>
<evidence type="ECO:0000313" key="1">
    <source>
        <dbReference type="EMBL" id="MEC4722765.1"/>
    </source>
</evidence>
<reference evidence="1 2" key="1">
    <citation type="submission" date="2023-10" db="EMBL/GenBank/DDBJ databases">
        <title>Noviherbaspirillum sp. CPCC 100848 genome assembly.</title>
        <authorList>
            <person name="Li X.Y."/>
            <person name="Fang X.M."/>
        </authorList>
    </citation>
    <scope>NUCLEOTIDE SEQUENCE [LARGE SCALE GENOMIC DNA]</scope>
    <source>
        <strain evidence="1 2">CPCC 100848</strain>
    </source>
</reference>
<comment type="caution">
    <text evidence="1">The sequence shown here is derived from an EMBL/GenBank/DDBJ whole genome shotgun (WGS) entry which is preliminary data.</text>
</comment>
<organism evidence="1 2">
    <name type="scientific">Noviherbaspirillum album</name>
    <dbReference type="NCBI Taxonomy" id="3080276"/>
    <lineage>
        <taxon>Bacteria</taxon>
        <taxon>Pseudomonadati</taxon>
        <taxon>Pseudomonadota</taxon>
        <taxon>Betaproteobacteria</taxon>
        <taxon>Burkholderiales</taxon>
        <taxon>Oxalobacteraceae</taxon>
        <taxon>Noviherbaspirillum</taxon>
    </lineage>
</organism>
<name>A0ABU6JGH1_9BURK</name>
<proteinExistence type="predicted"/>
<accession>A0ABU6JGH1</accession>
<sequence length="77" mass="8287">MKLGVLRARAYIVSIPDDITKDKAMTALALNTANRSAAFLSSFIDALDKAITMAKAVHHDSPNASDMKKVRAIAETI</sequence>
<evidence type="ECO:0000313" key="2">
    <source>
        <dbReference type="Proteomes" id="UP001352263"/>
    </source>
</evidence>